<dbReference type="InterPro" id="IPR002220">
    <property type="entry name" value="DapA-like"/>
</dbReference>
<dbReference type="Pfam" id="PF00701">
    <property type="entry name" value="DHDPS"/>
    <property type="match status" value="1"/>
</dbReference>
<dbReference type="PANTHER" id="PTHR12128">
    <property type="entry name" value="DIHYDRODIPICOLINATE SYNTHASE"/>
    <property type="match status" value="1"/>
</dbReference>
<dbReference type="PRINTS" id="PR00146">
    <property type="entry name" value="DHPICSNTHASE"/>
</dbReference>
<dbReference type="PIRSF" id="PIRSF001365">
    <property type="entry name" value="DHDPS"/>
    <property type="match status" value="1"/>
</dbReference>
<sequence>MHGIIAAVPTPVTAQGRPSKAAFLEHARWALANGCDGVNILGSTGEANSFDSVTRREIMAMAANGLDRSRLMVGTGTPSLAETIALTRHADDLGYPVALVLPPYYYTPPSDEGLIGWYLALDAALADRPIRVWFYNFPQMTGFVISASVIEHLHALAPHRFDGIKDSSGDLDYCRRLATSLRNLRVFPSSETSLAEGRAAGFAGCISATANLTAPTCARVWAGETHLAGHLADMRGAVSAHPLIPAVKHLVARRTGDPAWQNVLPPFTRLGSPETRILDRLTSEVLAA</sequence>
<dbReference type="RefSeq" id="WP_260278390.1">
    <property type="nucleotide sequence ID" value="NZ_JANAVZ010000012.1"/>
</dbReference>
<organism evidence="3 4">
    <name type="scientific">Paracoccus maritimus</name>
    <dbReference type="NCBI Taxonomy" id="2933292"/>
    <lineage>
        <taxon>Bacteria</taxon>
        <taxon>Pseudomonadati</taxon>
        <taxon>Pseudomonadota</taxon>
        <taxon>Alphaproteobacteria</taxon>
        <taxon>Rhodobacterales</taxon>
        <taxon>Paracoccaceae</taxon>
        <taxon>Paracoccus</taxon>
    </lineage>
</organism>
<dbReference type="PANTHER" id="PTHR12128:SF67">
    <property type="entry name" value="BLR3884 PROTEIN"/>
    <property type="match status" value="1"/>
</dbReference>
<protein>
    <submittedName>
        <fullName evidence="3">Dihydrodipicolinate synthase family protein</fullName>
    </submittedName>
</protein>
<keyword evidence="1 2" id="KW-0456">Lyase</keyword>
<dbReference type="EMBL" id="JANAVZ010000012">
    <property type="protein sequence ID" value="MCT4334477.1"/>
    <property type="molecule type" value="Genomic_DNA"/>
</dbReference>
<name>A0ABT2KD57_9RHOB</name>
<reference evidence="3 4" key="1">
    <citation type="submission" date="2022-04" db="EMBL/GenBank/DDBJ databases">
        <title>Paracoccus sp. YLB-12 draft genome sequence.</title>
        <authorList>
            <person name="Yu L."/>
        </authorList>
    </citation>
    <scope>NUCLEOTIDE SEQUENCE [LARGE SCALE GENOMIC DNA]</scope>
    <source>
        <strain evidence="3 4">YLB-12</strain>
    </source>
</reference>
<dbReference type="Proteomes" id="UP001320702">
    <property type="component" value="Unassembled WGS sequence"/>
</dbReference>
<dbReference type="CDD" id="cd00408">
    <property type="entry name" value="DHDPS-like"/>
    <property type="match status" value="1"/>
</dbReference>
<comment type="caution">
    <text evidence="3">The sequence shown here is derived from an EMBL/GenBank/DDBJ whole genome shotgun (WGS) entry which is preliminary data.</text>
</comment>
<evidence type="ECO:0000313" key="4">
    <source>
        <dbReference type="Proteomes" id="UP001320702"/>
    </source>
</evidence>
<evidence type="ECO:0000313" key="3">
    <source>
        <dbReference type="EMBL" id="MCT4334477.1"/>
    </source>
</evidence>
<dbReference type="SUPFAM" id="SSF51569">
    <property type="entry name" value="Aldolase"/>
    <property type="match status" value="1"/>
</dbReference>
<dbReference type="SMART" id="SM01130">
    <property type="entry name" value="DHDPS"/>
    <property type="match status" value="1"/>
</dbReference>
<comment type="similarity">
    <text evidence="2">Belongs to the DapA family.</text>
</comment>
<accession>A0ABT2KD57</accession>
<dbReference type="Gene3D" id="3.20.20.70">
    <property type="entry name" value="Aldolase class I"/>
    <property type="match status" value="1"/>
</dbReference>
<proteinExistence type="inferred from homology"/>
<evidence type="ECO:0000256" key="1">
    <source>
        <dbReference type="ARBA" id="ARBA00023239"/>
    </source>
</evidence>
<dbReference type="InterPro" id="IPR013785">
    <property type="entry name" value="Aldolase_TIM"/>
</dbReference>
<keyword evidence="4" id="KW-1185">Reference proteome</keyword>
<evidence type="ECO:0000256" key="2">
    <source>
        <dbReference type="PIRNR" id="PIRNR001365"/>
    </source>
</evidence>
<gene>
    <name evidence="3" type="ORF">MU516_16590</name>
</gene>